<evidence type="ECO:0000259" key="2">
    <source>
        <dbReference type="SMART" id="SM00746"/>
    </source>
</evidence>
<evidence type="ECO:0000313" key="3">
    <source>
        <dbReference type="EMBL" id="KAF5909119.1"/>
    </source>
</evidence>
<dbReference type="InterPro" id="IPR011017">
    <property type="entry name" value="TRASH_dom"/>
</dbReference>
<evidence type="ECO:0000313" key="4">
    <source>
        <dbReference type="Proteomes" id="UP000727407"/>
    </source>
</evidence>
<feature type="non-terminal residue" evidence="3">
    <location>
        <position position="576"/>
    </location>
</feature>
<feature type="region of interest" description="Disordered" evidence="1">
    <location>
        <begin position="260"/>
        <end position="290"/>
    </location>
</feature>
<feature type="domain" description="TRASH" evidence="2">
    <location>
        <begin position="397"/>
        <end position="437"/>
    </location>
</feature>
<feature type="domain" description="TRASH" evidence="2">
    <location>
        <begin position="445"/>
        <end position="483"/>
    </location>
</feature>
<organism evidence="3 4">
    <name type="scientific">Clarias magur</name>
    <name type="common">Asian catfish</name>
    <name type="synonym">Macropteronotus magur</name>
    <dbReference type="NCBI Taxonomy" id="1594786"/>
    <lineage>
        <taxon>Eukaryota</taxon>
        <taxon>Metazoa</taxon>
        <taxon>Chordata</taxon>
        <taxon>Craniata</taxon>
        <taxon>Vertebrata</taxon>
        <taxon>Euteleostomi</taxon>
        <taxon>Actinopterygii</taxon>
        <taxon>Neopterygii</taxon>
        <taxon>Teleostei</taxon>
        <taxon>Ostariophysi</taxon>
        <taxon>Siluriformes</taxon>
        <taxon>Clariidae</taxon>
        <taxon>Clarias</taxon>
    </lineage>
</organism>
<feature type="region of interest" description="Disordered" evidence="1">
    <location>
        <begin position="67"/>
        <end position="88"/>
    </location>
</feature>
<dbReference type="InterPro" id="IPR051284">
    <property type="entry name" value="ZnF_MYMT-QRICH1"/>
</dbReference>
<protein>
    <submittedName>
        <fullName evidence="3">Zinc finger MYM-type protein 4</fullName>
    </submittedName>
</protein>
<feature type="region of interest" description="Disordered" evidence="1">
    <location>
        <begin position="1"/>
        <end position="40"/>
    </location>
</feature>
<feature type="compositionally biased region" description="Basic and acidic residues" evidence="1">
    <location>
        <begin position="31"/>
        <end position="40"/>
    </location>
</feature>
<dbReference type="AlphaFoldDB" id="A0A8J4XBI9"/>
<dbReference type="PANTHER" id="PTHR45736">
    <property type="entry name" value="ZINC FINGER MYM-TYPE PROTEIN"/>
    <property type="match status" value="1"/>
</dbReference>
<dbReference type="Proteomes" id="UP000727407">
    <property type="component" value="Unassembled WGS sequence"/>
</dbReference>
<proteinExistence type="predicted"/>
<name>A0A8J4XBI9_CLAMG</name>
<accession>A0A8J4XBI9</accession>
<dbReference type="SUPFAM" id="SSF57716">
    <property type="entry name" value="Glucocorticoid receptor-like (DNA-binding domain)"/>
    <property type="match status" value="1"/>
</dbReference>
<feature type="compositionally biased region" description="Acidic residues" evidence="1">
    <location>
        <begin position="77"/>
        <end position="87"/>
    </location>
</feature>
<dbReference type="SMART" id="SM00746">
    <property type="entry name" value="TRASH"/>
    <property type="match status" value="3"/>
</dbReference>
<dbReference type="OrthoDB" id="8964936at2759"/>
<comment type="caution">
    <text evidence="3">The sequence shown here is derived from an EMBL/GenBank/DDBJ whole genome shotgun (WGS) entry which is preliminary data.</text>
</comment>
<feature type="compositionally biased region" description="Basic and acidic residues" evidence="1">
    <location>
        <begin position="1"/>
        <end position="23"/>
    </location>
</feature>
<dbReference type="EMBL" id="QNUK01000007">
    <property type="protein sequence ID" value="KAF5909119.1"/>
    <property type="molecule type" value="Genomic_DNA"/>
</dbReference>
<gene>
    <name evidence="3" type="primary">zmym4</name>
    <name evidence="3" type="ORF">DAT39_001089</name>
</gene>
<evidence type="ECO:0000256" key="1">
    <source>
        <dbReference type="SAM" id="MobiDB-lite"/>
    </source>
</evidence>
<dbReference type="PANTHER" id="PTHR45736:SF5">
    <property type="entry name" value="ZINC FINGER MYM-TYPE PROTEIN 4"/>
    <property type="match status" value="1"/>
</dbReference>
<sequence length="576" mass="63927">MHERQEDGKVIETDKKDHQITHEEGEEEKPENELKEEDMASVHENCGQEWNEHEEVAEEKLEKVQQVTSDLSLQLDPDGDVNEEGAEDEHIQVELEEDRTLYGNIKDNMKIEEKEVDDENMDMVEHLVVKESLEEMNNITEEMEHESAGQYEDLKVTQVKEEDGFVGTVMLEVESMQDVSSDGLATGVGETEEVMHVDEPKDLEPIVNIENHTDQSWGKDSPAHTLPEHSVHLEMEAEKKLEPPTSGSPLLKIKDEPVDEEYERALDPQAPAEKIKDEPDTSEQDFGQKTSEQIKISAVFSVGGSSTALGSPAVPPAATVPPVAPAATVPSSTSVPLPLLSSGTSLYVMCSGCKKILLKGQTAFQRKGSPQLYCSPRCLCSSTVTDSVPLPVAKKTCYYCLKVIPSPKDLILAPVDSTKAVKDFCSQKCLSTFNSKRESASSALTAKCGMCQKAGTIRHEVNFMGNIHKLCGDDCFQQFRSSNKLSVNCCITCGSYCYSDGKSPSLLVDGTVKKFCSHSCVSHFKKGKMYVFCGKTCIDDFRRTHYIISQCVYCKIEKVVKEVKRINYLDCSFCSE</sequence>
<feature type="domain" description="TRASH" evidence="2">
    <location>
        <begin position="490"/>
        <end position="528"/>
    </location>
</feature>
<reference evidence="3" key="1">
    <citation type="submission" date="2020-07" db="EMBL/GenBank/DDBJ databases">
        <title>Clarias magur genome sequencing, assembly and annotation.</title>
        <authorList>
            <person name="Kushwaha B."/>
            <person name="Kumar R."/>
            <person name="Das P."/>
            <person name="Joshi C.G."/>
            <person name="Kumar D."/>
            <person name="Nagpure N.S."/>
            <person name="Pandey M."/>
            <person name="Agarwal S."/>
            <person name="Srivastava S."/>
            <person name="Singh M."/>
            <person name="Sahoo L."/>
            <person name="Jayasankar P."/>
            <person name="Meher P.K."/>
            <person name="Koringa P.G."/>
            <person name="Iquebal M.A."/>
            <person name="Das S.P."/>
            <person name="Bit A."/>
            <person name="Patnaik S."/>
            <person name="Patel N."/>
            <person name="Shah T.M."/>
            <person name="Hinsu A."/>
            <person name="Jena J.K."/>
        </authorList>
    </citation>
    <scope>NUCLEOTIDE SEQUENCE</scope>
    <source>
        <strain evidence="3">CIFAMagur01</strain>
        <tissue evidence="3">Testis</tissue>
    </source>
</reference>
<keyword evidence="4" id="KW-1185">Reference proteome</keyword>